<dbReference type="EMBL" id="JBIMZQ010000018">
    <property type="protein sequence ID" value="KAL3666022.1"/>
    <property type="molecule type" value="Genomic_DNA"/>
</dbReference>
<comment type="caution">
    <text evidence="1">The sequence shown here is derived from an EMBL/GenBank/DDBJ whole genome shotgun (WGS) entry which is preliminary data.</text>
</comment>
<proteinExistence type="predicted"/>
<evidence type="ECO:0000313" key="2">
    <source>
        <dbReference type="Proteomes" id="UP001632037"/>
    </source>
</evidence>
<gene>
    <name evidence="1" type="ORF">V7S43_008815</name>
</gene>
<dbReference type="AlphaFoldDB" id="A0ABD3FJF0"/>
<dbReference type="Proteomes" id="UP001632037">
    <property type="component" value="Unassembled WGS sequence"/>
</dbReference>
<reference evidence="1 2" key="1">
    <citation type="submission" date="2024-09" db="EMBL/GenBank/DDBJ databases">
        <title>Genome sequencing and assembly of Phytophthora oleae, isolate VK10A, causative agent of rot of olive drupes.</title>
        <authorList>
            <person name="Conti Taguali S."/>
            <person name="Riolo M."/>
            <person name="La Spada F."/>
            <person name="Cacciola S.O."/>
            <person name="Dionisio G."/>
        </authorList>
    </citation>
    <scope>NUCLEOTIDE SEQUENCE [LARGE SCALE GENOMIC DNA]</scope>
    <source>
        <strain evidence="1 2">VK10A</strain>
    </source>
</reference>
<name>A0ABD3FJF0_9STRA</name>
<organism evidence="1 2">
    <name type="scientific">Phytophthora oleae</name>
    <dbReference type="NCBI Taxonomy" id="2107226"/>
    <lineage>
        <taxon>Eukaryota</taxon>
        <taxon>Sar</taxon>
        <taxon>Stramenopiles</taxon>
        <taxon>Oomycota</taxon>
        <taxon>Peronosporomycetes</taxon>
        <taxon>Peronosporales</taxon>
        <taxon>Peronosporaceae</taxon>
        <taxon>Phytophthora</taxon>
    </lineage>
</organism>
<protein>
    <submittedName>
        <fullName evidence="1">Uncharacterized protein</fullName>
    </submittedName>
</protein>
<sequence length="166" mass="17796">MKGSAQVYLYVTCLGKLKNKPLDPPKAVAASRVVSLSCLCWTDNRLVLLAPAGDRRLLAPARGATPLPLVGFSGLGDVATFLVDHANAVSGVDEEAAKLFDEEPGETDVAYPRVKMQEQTSTLAIKPAECEELQPEDVGRAVLYAVTQLPHVAVNEVLVQSRDRSV</sequence>
<evidence type="ECO:0000313" key="1">
    <source>
        <dbReference type="EMBL" id="KAL3666022.1"/>
    </source>
</evidence>
<keyword evidence="2" id="KW-1185">Reference proteome</keyword>
<accession>A0ABD3FJF0</accession>